<dbReference type="PANTHER" id="PTHR44688:SF16">
    <property type="entry name" value="DNA-BINDING TRANSCRIPTIONAL ACTIVATOR DEVR_DOSR"/>
    <property type="match status" value="1"/>
</dbReference>
<keyword evidence="3" id="KW-0804">Transcription</keyword>
<dbReference type="InterPro" id="IPR001789">
    <property type="entry name" value="Sig_transdc_resp-reg_receiver"/>
</dbReference>
<dbReference type="PROSITE" id="PS50110">
    <property type="entry name" value="RESPONSE_REGULATORY"/>
    <property type="match status" value="1"/>
</dbReference>
<keyword evidence="2" id="KW-0238">DNA-binding</keyword>
<dbReference type="GeneID" id="61427360"/>
<evidence type="ECO:0000256" key="1">
    <source>
        <dbReference type="ARBA" id="ARBA00023015"/>
    </source>
</evidence>
<dbReference type="GO" id="GO:0006355">
    <property type="term" value="P:regulation of DNA-templated transcription"/>
    <property type="evidence" value="ECO:0007669"/>
    <property type="project" value="InterPro"/>
</dbReference>
<evidence type="ECO:0000256" key="2">
    <source>
        <dbReference type="ARBA" id="ARBA00023125"/>
    </source>
</evidence>
<dbReference type="InterPro" id="IPR011006">
    <property type="entry name" value="CheY-like_superfamily"/>
</dbReference>
<reference evidence="4" key="1">
    <citation type="journal article" date="2015" name="BMC Genomics">
        <title>Transcriptome profiling of a Rhizobium leguminosarum bv. trifolii rosR mutant reveals the role of the transcriptional regulator RosR in motility, synthesis of cell-surface components, and other cellular processes.</title>
        <authorList>
            <person name="Rachwal K."/>
            <person name="Matczynska E."/>
            <person name="Janczarek M."/>
        </authorList>
    </citation>
    <scope>NUCLEOTIDE SEQUENCE</scope>
    <source>
        <strain evidence="4">Rt24.2</strain>
    </source>
</reference>
<dbReference type="Gene3D" id="1.10.10.10">
    <property type="entry name" value="Winged helix-like DNA-binding domain superfamily/Winged helix DNA-binding domain"/>
    <property type="match status" value="1"/>
</dbReference>
<reference evidence="4" key="2">
    <citation type="journal article" date="2016" name="Front. Microbiol.">
        <title>The Regulatory Protein RosR Affects Rhizobium leguminosarum bv. trifolii Protein Profiles, Cell Surface Properties, and Symbiosis with Clover.</title>
        <authorList>
            <person name="Rachwal K."/>
            <person name="Boguszewska A."/>
            <person name="Kopcinska J."/>
            <person name="Karas M."/>
            <person name="Tchorzewski M."/>
            <person name="Janczarek M."/>
        </authorList>
    </citation>
    <scope>NUCLEOTIDE SEQUENCE</scope>
    <source>
        <strain evidence="4">Rt24.2</strain>
    </source>
</reference>
<dbReference type="SUPFAM" id="SSF46894">
    <property type="entry name" value="C-terminal effector domain of the bipartite response regulators"/>
    <property type="match status" value="1"/>
</dbReference>
<dbReference type="SMART" id="SM00448">
    <property type="entry name" value="REC"/>
    <property type="match status" value="1"/>
</dbReference>
<dbReference type="PANTHER" id="PTHR44688">
    <property type="entry name" value="DNA-BINDING TRANSCRIPTIONAL ACTIVATOR DEVR_DOSR"/>
    <property type="match status" value="1"/>
</dbReference>
<dbReference type="EMBL" id="KX490661">
    <property type="protein sequence ID" value="AOO93025.1"/>
    <property type="molecule type" value="Genomic_DNA"/>
</dbReference>
<dbReference type="GO" id="GO:0003677">
    <property type="term" value="F:DNA binding"/>
    <property type="evidence" value="ECO:0007669"/>
    <property type="project" value="UniProtKB-KW"/>
</dbReference>
<sequence>MANDLTIHLVDDEESLRRSVTFLLVSAGFAVRAHSCAKAFLELLPLSGRNCLVTDLRMPHIDGIELLHRLHDFNTDVPTIVITGQGDVATAVLAMKAGASDFLEKPLKEEALMAAINGAMGQRRPGRAIADPESVAARLRQLTDREHQVLIGVLDGLQNKMIAYHLGISSRTVEVHRANVMAKMGARNLTELMWMAITIDATGQRSEIERGAPAVHILPHLR</sequence>
<dbReference type="PROSITE" id="PS50043">
    <property type="entry name" value="HTH_LUXR_2"/>
    <property type="match status" value="1"/>
</dbReference>
<dbReference type="InterPro" id="IPR036388">
    <property type="entry name" value="WH-like_DNA-bd_sf"/>
</dbReference>
<keyword evidence="1" id="KW-0805">Transcription regulation</keyword>
<evidence type="ECO:0000313" key="4">
    <source>
        <dbReference type="EMBL" id="AOO93025.1"/>
    </source>
</evidence>
<proteinExistence type="predicted"/>
<dbReference type="RefSeq" id="WP_018245785.1">
    <property type="nucleotide sequence ID" value="NZ_CP050086.1"/>
</dbReference>
<name>A0A1B8R5Z8_RHILT</name>
<dbReference type="CDD" id="cd06170">
    <property type="entry name" value="LuxR_C_like"/>
    <property type="match status" value="1"/>
</dbReference>
<dbReference type="InterPro" id="IPR000792">
    <property type="entry name" value="Tscrpt_reg_LuxR_C"/>
</dbReference>
<evidence type="ECO:0000256" key="3">
    <source>
        <dbReference type="ARBA" id="ARBA00023163"/>
    </source>
</evidence>
<dbReference type="AlphaFoldDB" id="A0A1B8R5Z8"/>
<protein>
    <submittedName>
        <fullName evidence="4">Chemotaxis protein CheY</fullName>
    </submittedName>
</protein>
<dbReference type="Gene3D" id="3.40.50.2300">
    <property type="match status" value="1"/>
</dbReference>
<dbReference type="GO" id="GO:0000160">
    <property type="term" value="P:phosphorelay signal transduction system"/>
    <property type="evidence" value="ECO:0007669"/>
    <property type="project" value="InterPro"/>
</dbReference>
<accession>A0A1B8R5Z8</accession>
<organism evidence="4">
    <name type="scientific">Rhizobium leguminosarum bv. trifolii</name>
    <dbReference type="NCBI Taxonomy" id="386"/>
    <lineage>
        <taxon>Bacteria</taxon>
        <taxon>Pseudomonadati</taxon>
        <taxon>Pseudomonadota</taxon>
        <taxon>Alphaproteobacteria</taxon>
        <taxon>Hyphomicrobiales</taxon>
        <taxon>Rhizobiaceae</taxon>
        <taxon>Rhizobium/Agrobacterium group</taxon>
        <taxon>Rhizobium</taxon>
    </lineage>
</organism>
<dbReference type="Pfam" id="PF00196">
    <property type="entry name" value="GerE"/>
    <property type="match status" value="1"/>
</dbReference>
<dbReference type="PROSITE" id="PS00622">
    <property type="entry name" value="HTH_LUXR_1"/>
    <property type="match status" value="1"/>
</dbReference>
<dbReference type="InterPro" id="IPR016032">
    <property type="entry name" value="Sig_transdc_resp-reg_C-effctor"/>
</dbReference>
<dbReference type="Pfam" id="PF00072">
    <property type="entry name" value="Response_reg"/>
    <property type="match status" value="1"/>
</dbReference>
<dbReference type="SMART" id="SM00421">
    <property type="entry name" value="HTH_LUXR"/>
    <property type="match status" value="1"/>
</dbReference>
<dbReference type="PRINTS" id="PR00038">
    <property type="entry name" value="HTHLUXR"/>
</dbReference>
<dbReference type="SUPFAM" id="SSF52172">
    <property type="entry name" value="CheY-like"/>
    <property type="match status" value="1"/>
</dbReference>